<accession>A0A1I2G802</accession>
<proteinExistence type="predicted"/>
<dbReference type="STRING" id="74348.SAMN04488523_12033"/>
<sequence>MTYMHDTSLTVPSTASHTARGPTTLCKSIISTAQKLLNPTPGHAYRQKTCENPAKLECSGPATACYLAKYKAGTHRKSP</sequence>
<keyword evidence="3" id="KW-1185">Reference proteome</keyword>
<feature type="region of interest" description="Disordered" evidence="1">
    <location>
        <begin position="1"/>
        <end position="20"/>
    </location>
</feature>
<evidence type="ECO:0000313" key="2">
    <source>
        <dbReference type="EMBL" id="SFF13652.1"/>
    </source>
</evidence>
<name>A0A1I2G802_9RHOB</name>
<feature type="compositionally biased region" description="Polar residues" evidence="1">
    <location>
        <begin position="1"/>
        <end position="17"/>
    </location>
</feature>
<reference evidence="2 3" key="1">
    <citation type="submission" date="2016-10" db="EMBL/GenBank/DDBJ databases">
        <authorList>
            <person name="de Groot N.N."/>
        </authorList>
    </citation>
    <scope>NUCLEOTIDE SEQUENCE [LARGE SCALE GENOMIC DNA]</scope>
    <source>
        <strain evidence="2 3">DSM 11443</strain>
    </source>
</reference>
<evidence type="ECO:0000256" key="1">
    <source>
        <dbReference type="SAM" id="MobiDB-lite"/>
    </source>
</evidence>
<dbReference type="AlphaFoldDB" id="A0A1I2G802"/>
<evidence type="ECO:0000313" key="3">
    <source>
        <dbReference type="Proteomes" id="UP000198977"/>
    </source>
</evidence>
<dbReference type="Proteomes" id="UP000198977">
    <property type="component" value="Unassembled WGS sequence"/>
</dbReference>
<gene>
    <name evidence="2" type="ORF">SAMN04488523_12033</name>
</gene>
<dbReference type="EMBL" id="FOMW01000020">
    <property type="protein sequence ID" value="SFF13652.1"/>
    <property type="molecule type" value="Genomic_DNA"/>
</dbReference>
<organism evidence="2 3">
    <name type="scientific">Sulfitobacter brevis</name>
    <dbReference type="NCBI Taxonomy" id="74348"/>
    <lineage>
        <taxon>Bacteria</taxon>
        <taxon>Pseudomonadati</taxon>
        <taxon>Pseudomonadota</taxon>
        <taxon>Alphaproteobacteria</taxon>
        <taxon>Rhodobacterales</taxon>
        <taxon>Roseobacteraceae</taxon>
        <taxon>Sulfitobacter</taxon>
    </lineage>
</organism>
<protein>
    <submittedName>
        <fullName evidence="2">Uncharacterized protein</fullName>
    </submittedName>
</protein>